<dbReference type="Gene3D" id="3.90.1640.30">
    <property type="match status" value="1"/>
</dbReference>
<dbReference type="STRING" id="1121291.SAMN02745134_01222"/>
<gene>
    <name evidence="2" type="ORF">SAMN02745134_01222</name>
</gene>
<organism evidence="2 3">
    <name type="scientific">Clostridium acidisoli DSM 12555</name>
    <dbReference type="NCBI Taxonomy" id="1121291"/>
    <lineage>
        <taxon>Bacteria</taxon>
        <taxon>Bacillati</taxon>
        <taxon>Bacillota</taxon>
        <taxon>Clostridia</taxon>
        <taxon>Eubacteriales</taxon>
        <taxon>Clostridiaceae</taxon>
        <taxon>Clostridium</taxon>
    </lineage>
</organism>
<dbReference type="AlphaFoldDB" id="A0A1W1XBI4"/>
<dbReference type="PANTHER" id="PTHR30255">
    <property type="entry name" value="SINGLE-STRANDED-DNA-SPECIFIC EXONUCLEASE RECJ"/>
    <property type="match status" value="1"/>
</dbReference>
<proteinExistence type="predicted"/>
<protein>
    <submittedName>
        <fullName evidence="2">DHH family</fullName>
    </submittedName>
</protein>
<sequence>MEIIQGSLEYFKEYKLNNPFLMNGMKDAIFKIINAVNNREKIVVYGCGDVDSICGISILLLLLKYLNADVEYFIPDDNDNEIGISKMALNNYIKYLGADLLITVGCGGNSKEEIILAKQMGISVIVTDNHEEVNSEIDAIVINSKNKACNYPFKHLSSAGTVFKLCEAISMYYKMKRVYKYIDLVMIGTIASKEPIKNENKALIDIGIEDIMNTNNYGINALLKINKISIMDMETAISLVNLIIPLKDSPRNKDNARIAVELFTTRDSYRAIQIAKYLKKECLK</sequence>
<dbReference type="Pfam" id="PF01368">
    <property type="entry name" value="DHH"/>
    <property type="match status" value="1"/>
</dbReference>
<evidence type="ECO:0000259" key="1">
    <source>
        <dbReference type="Pfam" id="PF01368"/>
    </source>
</evidence>
<dbReference type="SUPFAM" id="SSF64182">
    <property type="entry name" value="DHH phosphoesterases"/>
    <property type="match status" value="1"/>
</dbReference>
<dbReference type="PANTHER" id="PTHR30255:SF2">
    <property type="entry name" value="SINGLE-STRANDED-DNA-SPECIFIC EXONUCLEASE RECJ"/>
    <property type="match status" value="1"/>
</dbReference>
<dbReference type="InterPro" id="IPR038763">
    <property type="entry name" value="DHH_sf"/>
</dbReference>
<dbReference type="GO" id="GO:0004527">
    <property type="term" value="F:exonuclease activity"/>
    <property type="evidence" value="ECO:0007669"/>
    <property type="project" value="UniProtKB-KW"/>
</dbReference>
<feature type="domain" description="DDH" evidence="1">
    <location>
        <begin position="41"/>
        <end position="189"/>
    </location>
</feature>
<name>A0A1W1XBI4_9CLOT</name>
<evidence type="ECO:0000313" key="2">
    <source>
        <dbReference type="EMBL" id="SMC21237.1"/>
    </source>
</evidence>
<dbReference type="RefSeq" id="WP_084114713.1">
    <property type="nucleotide sequence ID" value="NZ_FWXH01000003.1"/>
</dbReference>
<dbReference type="InterPro" id="IPR001667">
    <property type="entry name" value="DDH_dom"/>
</dbReference>
<reference evidence="2 3" key="1">
    <citation type="submission" date="2017-04" db="EMBL/GenBank/DDBJ databases">
        <authorList>
            <person name="Afonso C.L."/>
            <person name="Miller P.J."/>
            <person name="Scott M.A."/>
            <person name="Spackman E."/>
            <person name="Goraichik I."/>
            <person name="Dimitrov K.M."/>
            <person name="Suarez D.L."/>
            <person name="Swayne D.E."/>
        </authorList>
    </citation>
    <scope>NUCLEOTIDE SEQUENCE [LARGE SCALE GENOMIC DNA]</scope>
    <source>
        <strain evidence="2 3">DSM 12555</strain>
    </source>
</reference>
<keyword evidence="3" id="KW-1185">Reference proteome</keyword>
<dbReference type="EMBL" id="FWXH01000003">
    <property type="protein sequence ID" value="SMC21237.1"/>
    <property type="molecule type" value="Genomic_DNA"/>
</dbReference>
<dbReference type="Proteomes" id="UP000192468">
    <property type="component" value="Unassembled WGS sequence"/>
</dbReference>
<evidence type="ECO:0000313" key="3">
    <source>
        <dbReference type="Proteomes" id="UP000192468"/>
    </source>
</evidence>
<accession>A0A1W1XBI4</accession>
<dbReference type="OrthoDB" id="1925987at2"/>
<dbReference type="InterPro" id="IPR051673">
    <property type="entry name" value="SSDNA_exonuclease_RecJ"/>
</dbReference>